<accession>A0ABR7UER4</accession>
<protein>
    <submittedName>
        <fullName evidence="2">Helix-turn-helix domain-containing protein</fullName>
    </submittedName>
</protein>
<feature type="domain" description="HTH cro/C1-type" evidence="1">
    <location>
        <begin position="17"/>
        <end position="74"/>
    </location>
</feature>
<evidence type="ECO:0000313" key="3">
    <source>
        <dbReference type="Proteomes" id="UP000639516"/>
    </source>
</evidence>
<dbReference type="Proteomes" id="UP000639516">
    <property type="component" value="Unassembled WGS sequence"/>
</dbReference>
<reference evidence="2 3" key="1">
    <citation type="journal article" date="2020" name="Arch. Microbiol.">
        <title>Bradyrhizobium campsiandrae sp. nov., a nitrogen-fixing bacterial strain isolated from a native leguminous tree from the Amazon adapted to flooded conditions.</title>
        <authorList>
            <person name="Cabral Michel D."/>
            <person name="Martins da Costa E."/>
            <person name="Azarias Guimaraes A."/>
            <person name="Soares de Carvalho T."/>
            <person name="Santos de Castro Caputo P."/>
            <person name="Willems A."/>
            <person name="de Souza Moreira F.M."/>
        </authorList>
    </citation>
    <scope>NUCLEOTIDE SEQUENCE [LARGE SCALE GENOMIC DNA]</scope>
    <source>
        <strain evidence="3">INPA 384B</strain>
    </source>
</reference>
<evidence type="ECO:0000313" key="2">
    <source>
        <dbReference type="EMBL" id="MBC9981947.1"/>
    </source>
</evidence>
<organism evidence="2 3">
    <name type="scientific">Bradyrhizobium campsiandrae</name>
    <dbReference type="NCBI Taxonomy" id="1729892"/>
    <lineage>
        <taxon>Bacteria</taxon>
        <taxon>Pseudomonadati</taxon>
        <taxon>Pseudomonadota</taxon>
        <taxon>Alphaproteobacteria</taxon>
        <taxon>Hyphomicrobiales</taxon>
        <taxon>Nitrobacteraceae</taxon>
        <taxon>Bradyrhizobium</taxon>
    </lineage>
</organism>
<gene>
    <name evidence="2" type="ORF">HA482_27420</name>
</gene>
<proteinExistence type="predicted"/>
<dbReference type="Gene3D" id="1.10.260.40">
    <property type="entry name" value="lambda repressor-like DNA-binding domains"/>
    <property type="match status" value="1"/>
</dbReference>
<dbReference type="EMBL" id="JAATTO010000043">
    <property type="protein sequence ID" value="MBC9981947.1"/>
    <property type="molecule type" value="Genomic_DNA"/>
</dbReference>
<comment type="caution">
    <text evidence="2">The sequence shown here is derived from an EMBL/GenBank/DDBJ whole genome shotgun (WGS) entry which is preliminary data.</text>
</comment>
<evidence type="ECO:0000259" key="1">
    <source>
        <dbReference type="PROSITE" id="PS50943"/>
    </source>
</evidence>
<keyword evidence="3" id="KW-1185">Reference proteome</keyword>
<dbReference type="InterPro" id="IPR010982">
    <property type="entry name" value="Lambda_DNA-bd_dom_sf"/>
</dbReference>
<name>A0ABR7UER4_9BRAD</name>
<dbReference type="SMART" id="SM00530">
    <property type="entry name" value="HTH_XRE"/>
    <property type="match status" value="1"/>
</dbReference>
<dbReference type="CDD" id="cd00093">
    <property type="entry name" value="HTH_XRE"/>
    <property type="match status" value="1"/>
</dbReference>
<dbReference type="InterPro" id="IPR001387">
    <property type="entry name" value="Cro/C1-type_HTH"/>
</dbReference>
<dbReference type="SUPFAM" id="SSF47413">
    <property type="entry name" value="lambda repressor-like DNA-binding domains"/>
    <property type="match status" value="1"/>
</dbReference>
<dbReference type="RefSeq" id="WP_038975218.1">
    <property type="nucleotide sequence ID" value="NZ_JAANIH010000042.1"/>
</dbReference>
<dbReference type="Pfam" id="PF13560">
    <property type="entry name" value="HTH_31"/>
    <property type="match status" value="1"/>
</dbReference>
<sequence>MSDKKEQPPKLTFGKHLARLRDIAGLTLRQVEEATGKDVSNAYLSQLENDKIAKPSPNVLHVLAGLYKTSYEDLMDRAGYLSAENARKAATFAVGDLTPDEEKALMEYLAFIRKQTRA</sequence>
<dbReference type="PROSITE" id="PS50943">
    <property type="entry name" value="HTH_CROC1"/>
    <property type="match status" value="1"/>
</dbReference>